<organism evidence="1 2">
    <name type="scientific">Olleya aquimaris</name>
    <dbReference type="NCBI Taxonomy" id="639310"/>
    <lineage>
        <taxon>Bacteria</taxon>
        <taxon>Pseudomonadati</taxon>
        <taxon>Bacteroidota</taxon>
        <taxon>Flavobacteriia</taxon>
        <taxon>Flavobacteriales</taxon>
        <taxon>Flavobacteriaceae</taxon>
    </lineage>
</organism>
<keyword evidence="2" id="KW-1185">Reference proteome</keyword>
<dbReference type="Proteomes" id="UP000248703">
    <property type="component" value="Unassembled WGS sequence"/>
</dbReference>
<protein>
    <submittedName>
        <fullName evidence="1">Uncharacterized protein</fullName>
    </submittedName>
</protein>
<reference evidence="1 2" key="1">
    <citation type="submission" date="2018-06" db="EMBL/GenBank/DDBJ databases">
        <title>Genomic Encyclopedia of Archaeal and Bacterial Type Strains, Phase II (KMG-II): from individual species to whole genera.</title>
        <authorList>
            <person name="Goeker M."/>
        </authorList>
    </citation>
    <scope>NUCLEOTIDE SEQUENCE [LARGE SCALE GENOMIC DNA]</scope>
    <source>
        <strain evidence="1 2">DSM 24464</strain>
    </source>
</reference>
<sequence>MKKVETTNKHKGSLYCSIFGHNFQVSKKVTYHVKEYNCCNCKKQMTTNGNGYLTELTDKFKEINAVLERIHKNKMKRFAKNKEAFSNLKMTS</sequence>
<accession>A0A327RWT9</accession>
<dbReference type="RefSeq" id="WP_111658693.1">
    <property type="nucleotide sequence ID" value="NZ_QLLO01000001.1"/>
</dbReference>
<dbReference type="AlphaFoldDB" id="A0A327RWT9"/>
<dbReference type="EMBL" id="QLLO01000001">
    <property type="protein sequence ID" value="RAJ18057.1"/>
    <property type="molecule type" value="Genomic_DNA"/>
</dbReference>
<dbReference type="OrthoDB" id="1450221at2"/>
<comment type="caution">
    <text evidence="1">The sequence shown here is derived from an EMBL/GenBank/DDBJ whole genome shotgun (WGS) entry which is preliminary data.</text>
</comment>
<name>A0A327RWT9_9FLAO</name>
<proteinExistence type="predicted"/>
<evidence type="ECO:0000313" key="1">
    <source>
        <dbReference type="EMBL" id="RAJ18057.1"/>
    </source>
</evidence>
<gene>
    <name evidence="1" type="ORF">LY08_00330</name>
</gene>
<evidence type="ECO:0000313" key="2">
    <source>
        <dbReference type="Proteomes" id="UP000248703"/>
    </source>
</evidence>